<feature type="compositionally biased region" description="Polar residues" evidence="2">
    <location>
        <begin position="234"/>
        <end position="244"/>
    </location>
</feature>
<feature type="compositionally biased region" description="Basic residues" evidence="2">
    <location>
        <begin position="274"/>
        <end position="285"/>
    </location>
</feature>
<dbReference type="AlphaFoldDB" id="A0A9W8TJT4"/>
<comment type="caution">
    <text evidence="3">The sequence shown here is derived from an EMBL/GenBank/DDBJ whole genome shotgun (WGS) entry which is preliminary data.</text>
</comment>
<evidence type="ECO:0000256" key="2">
    <source>
        <dbReference type="SAM" id="MobiDB-lite"/>
    </source>
</evidence>
<keyword evidence="4" id="KW-1185">Reference proteome</keyword>
<feature type="region of interest" description="Disordered" evidence="2">
    <location>
        <begin position="1"/>
        <end position="196"/>
    </location>
</feature>
<gene>
    <name evidence="3" type="ORF">NPX13_g6784</name>
</gene>
<feature type="coiled-coil region" evidence="1">
    <location>
        <begin position="668"/>
        <end position="695"/>
    </location>
</feature>
<evidence type="ECO:0000256" key="1">
    <source>
        <dbReference type="SAM" id="Coils"/>
    </source>
</evidence>
<organism evidence="3 4">
    <name type="scientific">Xylaria arbuscula</name>
    <dbReference type="NCBI Taxonomy" id="114810"/>
    <lineage>
        <taxon>Eukaryota</taxon>
        <taxon>Fungi</taxon>
        <taxon>Dikarya</taxon>
        <taxon>Ascomycota</taxon>
        <taxon>Pezizomycotina</taxon>
        <taxon>Sordariomycetes</taxon>
        <taxon>Xylariomycetidae</taxon>
        <taxon>Xylariales</taxon>
        <taxon>Xylariaceae</taxon>
        <taxon>Xylaria</taxon>
    </lineage>
</organism>
<feature type="region of interest" description="Disordered" evidence="2">
    <location>
        <begin position="225"/>
        <end position="291"/>
    </location>
</feature>
<sequence>MEPRSSMPSYGQRSTRSPSDPLQRISPASESSDDDDDDDIPAKKLPRTSPSKPLALSAACPTVHGTKRPLSDATPGAIVCYPGSKKPRNGYNLAPVPRASPPRSTPDSLRGRIPNRSPTGSVSSEYDVREGLVRSMNDALRHLQGRKSQDDDDDDDEQQRGLEAAPIPNNTESKALEDVGSGMNDHDSESLLDIPHLELSASPLEFDVPNSVSETDTAVAAALPNGEEQAEVKASTQAGTTVQQPGDLWEIPSSPDPREISEPISYTDHMQQPTRKRGRPRKNYPRLRGETDNDYHTRIARLRKKPIPAHSNHDTRSNAQSLPVLKDTIYQATPEVDIQLETEPKNHSTCDVSGVGISATGENLNKRSPALGCEEEPICNDLMIHKSDDDRRSDASDTSKTLSDFIEGFDSDPETYDDANHSLQENFGRDVKIFEARQARDPEETDAFESPMDDDVLTVCLDHQPLKQLWEVLSDEAWAGVKKGWQWRPFHYEHAKTKPARALLPLLTKLERLYQVAPSAPKLKEQNQFLREHADMLRYYFYKIKLVIEHIRTKRLTITQNTLGTQNTDTRKRKRMTRDLVAYILPMLAHVLASAWRLGGKTWTKPSFTGTAVELLKRITGWIMILHHRLLSEARVSLVLDNLYDVVSAAPDQLAEKEAHIKAEAEYRQQRLEREKQLEIKKKAAEEARRTLAAERKIQSLLSIRAMHQCHDTPTTSSRPSPSPTIRSPEWSVEERRLLFLRIQASFPTCPDLSDLHWELNKTIAQTVAMTEQILGKILKKVLRDYSAEERAAELRRIMQSTNSVHV</sequence>
<name>A0A9W8TJT4_9PEZI</name>
<dbReference type="VEuPathDB" id="FungiDB:F4678DRAFT_23662"/>
<evidence type="ECO:0000313" key="4">
    <source>
        <dbReference type="Proteomes" id="UP001148614"/>
    </source>
</evidence>
<reference evidence="3" key="1">
    <citation type="submission" date="2022-07" db="EMBL/GenBank/DDBJ databases">
        <title>Genome Sequence of Xylaria arbuscula.</title>
        <authorList>
            <person name="Buettner E."/>
        </authorList>
    </citation>
    <scope>NUCLEOTIDE SEQUENCE</scope>
    <source>
        <strain evidence="3">VT107</strain>
    </source>
</reference>
<keyword evidence="1" id="KW-0175">Coiled coil</keyword>
<accession>A0A9W8TJT4</accession>
<proteinExistence type="predicted"/>
<dbReference type="Proteomes" id="UP001148614">
    <property type="component" value="Unassembled WGS sequence"/>
</dbReference>
<evidence type="ECO:0000313" key="3">
    <source>
        <dbReference type="EMBL" id="KAJ3567388.1"/>
    </source>
</evidence>
<protein>
    <submittedName>
        <fullName evidence="3">Uncharacterized protein</fullName>
    </submittedName>
</protein>
<dbReference type="EMBL" id="JANPWZ010001245">
    <property type="protein sequence ID" value="KAJ3567388.1"/>
    <property type="molecule type" value="Genomic_DNA"/>
</dbReference>
<feature type="compositionally biased region" description="Polar residues" evidence="2">
    <location>
        <begin position="1"/>
        <end position="30"/>
    </location>
</feature>